<evidence type="ECO:0000313" key="3">
    <source>
        <dbReference type="EMBL" id="SUF09259.1"/>
    </source>
</evidence>
<feature type="domain" description="AAA" evidence="1">
    <location>
        <begin position="3"/>
        <end position="189"/>
    </location>
</feature>
<dbReference type="InterPro" id="IPR027417">
    <property type="entry name" value="P-loop_NTPase"/>
</dbReference>
<gene>
    <name evidence="2" type="primary">soj_4</name>
    <name evidence="3" type="synonym">soj_5</name>
    <name evidence="2" type="ORF">NCTC13296_04451</name>
    <name evidence="3" type="ORF">NCTC13296_04457</name>
</gene>
<dbReference type="SUPFAM" id="SSF52540">
    <property type="entry name" value="P-loop containing nucleoside triphosphate hydrolases"/>
    <property type="match status" value="1"/>
</dbReference>
<dbReference type="InterPro" id="IPR050678">
    <property type="entry name" value="DNA_Partitioning_ATPase"/>
</dbReference>
<dbReference type="EMBL" id="UGVI01000003">
    <property type="protein sequence ID" value="SUF09253.1"/>
    <property type="molecule type" value="Genomic_DNA"/>
</dbReference>
<dbReference type="RefSeq" id="WP_064065081.1">
    <property type="nucleotide sequence ID" value="NZ_LPZN01000052.1"/>
</dbReference>
<evidence type="ECO:0000259" key="1">
    <source>
        <dbReference type="Pfam" id="PF13614"/>
    </source>
</evidence>
<organism evidence="2 4">
    <name type="scientific">Rhodococcus gordoniae</name>
    <dbReference type="NCBI Taxonomy" id="223392"/>
    <lineage>
        <taxon>Bacteria</taxon>
        <taxon>Bacillati</taxon>
        <taxon>Actinomycetota</taxon>
        <taxon>Actinomycetes</taxon>
        <taxon>Mycobacteriales</taxon>
        <taxon>Nocardiaceae</taxon>
        <taxon>Rhodococcus</taxon>
    </lineage>
</organism>
<reference evidence="2 4" key="1">
    <citation type="submission" date="2018-06" db="EMBL/GenBank/DDBJ databases">
        <authorList>
            <consortium name="Pathogen Informatics"/>
            <person name="Doyle S."/>
        </authorList>
    </citation>
    <scope>NUCLEOTIDE SEQUENCE [LARGE SCALE GENOMIC DNA]</scope>
    <source>
        <strain evidence="2 4">NCTC13296</strain>
    </source>
</reference>
<dbReference type="CDD" id="cd02042">
    <property type="entry name" value="ParAB_family"/>
    <property type="match status" value="1"/>
</dbReference>
<sequence length="266" mass="28634">MSSKIILIGNEKGGVGKTTTVLNVGEALARAGEKVLLVDLDPSGNLTHTLTKLQPDLRAAAKVTADHIVDIDPETRKPAAEAILDAIRPGVDLIAAPANAAHLIAAEKNITNDPIEGPHVLRESLEPIRDRYDYILIDCSPTRNALEMCALVASDQLIVLNEAHDFSIAAMQGVTSYAQSIKKRHNSTLWVRGTILNKVQSGTVLARAWTTQFTEAGIPVLGSVRSAEPIKRAVNDGVSLADTKDGWRHALVYDDLATTITQRKKS</sequence>
<dbReference type="AlphaFoldDB" id="A0A379PMY8"/>
<dbReference type="Proteomes" id="UP000254569">
    <property type="component" value="Unassembled WGS sequence"/>
</dbReference>
<dbReference type="Gene3D" id="3.40.50.300">
    <property type="entry name" value="P-loop containing nucleotide triphosphate hydrolases"/>
    <property type="match status" value="1"/>
</dbReference>
<name>A0A379PMY8_9NOCA</name>
<protein>
    <submittedName>
        <fullName evidence="2">Chromosome partitioning protein</fullName>
    </submittedName>
</protein>
<dbReference type="InterPro" id="IPR025669">
    <property type="entry name" value="AAA_dom"/>
</dbReference>
<dbReference type="Pfam" id="PF13614">
    <property type="entry name" value="AAA_31"/>
    <property type="match status" value="1"/>
</dbReference>
<proteinExistence type="predicted"/>
<dbReference type="PANTHER" id="PTHR13696">
    <property type="entry name" value="P-LOOP CONTAINING NUCLEOSIDE TRIPHOSPHATE HYDROLASE"/>
    <property type="match status" value="1"/>
</dbReference>
<keyword evidence="4" id="KW-1185">Reference proteome</keyword>
<dbReference type="PANTHER" id="PTHR13696:SF99">
    <property type="entry name" value="COBYRINIC ACID AC-DIAMIDE SYNTHASE"/>
    <property type="match status" value="1"/>
</dbReference>
<accession>A0A379PMY8</accession>
<evidence type="ECO:0000313" key="2">
    <source>
        <dbReference type="EMBL" id="SUF09253.1"/>
    </source>
</evidence>
<dbReference type="OrthoDB" id="4537985at2"/>
<evidence type="ECO:0000313" key="4">
    <source>
        <dbReference type="Proteomes" id="UP000254569"/>
    </source>
</evidence>
<dbReference type="EMBL" id="UGVI01000003">
    <property type="protein sequence ID" value="SUF09259.1"/>
    <property type="molecule type" value="Genomic_DNA"/>
</dbReference>